<sequence length="356" mass="36466">MGRRGWGVALLALSVVGALGLAAVPAPYVIEMPGPVYNTLGSTKDADGKETPLITVSGTETYPTEGELSMLTVYVTGSPDSHPTWFEVAAAWLRPDYAVLPMDLLYPEGTTRTDSVNAAKIQMDNSQQEAIAAALTNQGIPFESEIIVAEATPGYPAEKLVKPDDIVKTADGIPIHNVSDLRAVIKSAGIGNSIDLVVERNGATVNLTVGVVASEQDGTTPVIGILCGGKYQFPFEVDISLADVGGSSAGMMFALGIIDTITPGSLNGGENVAGTGEISADGLVGPIGGIVQKAFGARSSGATWMLVPAENCADLVGHIPAGLRDVSVSTLDDAMAALHAISTQLGAKALPHCSAG</sequence>
<dbReference type="GO" id="GO:0006508">
    <property type="term" value="P:proteolysis"/>
    <property type="evidence" value="ECO:0007669"/>
    <property type="project" value="InterPro"/>
</dbReference>
<dbReference type="Gene3D" id="3.30.230.10">
    <property type="match status" value="1"/>
</dbReference>
<proteinExistence type="predicted"/>
<feature type="domain" description="PDZ" evidence="1">
    <location>
        <begin position="120"/>
        <end position="202"/>
    </location>
</feature>
<name>A0A6J6IC27_9ZZZZ</name>
<accession>A0A6J6IC27</accession>
<dbReference type="GO" id="GO:0004176">
    <property type="term" value="F:ATP-dependent peptidase activity"/>
    <property type="evidence" value="ECO:0007669"/>
    <property type="project" value="InterPro"/>
</dbReference>
<dbReference type="Gene3D" id="2.30.42.10">
    <property type="match status" value="1"/>
</dbReference>
<dbReference type="InterPro" id="IPR027065">
    <property type="entry name" value="Lon_Prtase"/>
</dbReference>
<dbReference type="InterPro" id="IPR036034">
    <property type="entry name" value="PDZ_sf"/>
</dbReference>
<gene>
    <name evidence="3" type="ORF">UFOPK1961_00239</name>
    <name evidence="4" type="ORF">UFOPK3364_00177</name>
</gene>
<dbReference type="SUPFAM" id="SSF50156">
    <property type="entry name" value="PDZ domain-like"/>
    <property type="match status" value="1"/>
</dbReference>
<dbReference type="GO" id="GO:0004252">
    <property type="term" value="F:serine-type endopeptidase activity"/>
    <property type="evidence" value="ECO:0007669"/>
    <property type="project" value="InterPro"/>
</dbReference>
<dbReference type="GO" id="GO:0005524">
    <property type="term" value="F:ATP binding"/>
    <property type="evidence" value="ECO:0007669"/>
    <property type="project" value="InterPro"/>
</dbReference>
<dbReference type="InterPro" id="IPR001478">
    <property type="entry name" value="PDZ"/>
</dbReference>
<organism evidence="3">
    <name type="scientific">freshwater metagenome</name>
    <dbReference type="NCBI Taxonomy" id="449393"/>
    <lineage>
        <taxon>unclassified sequences</taxon>
        <taxon>metagenomes</taxon>
        <taxon>ecological metagenomes</taxon>
    </lineage>
</organism>
<dbReference type="PANTHER" id="PTHR10046">
    <property type="entry name" value="ATP DEPENDENT LON PROTEASE FAMILY MEMBER"/>
    <property type="match status" value="1"/>
</dbReference>
<evidence type="ECO:0000259" key="1">
    <source>
        <dbReference type="PROSITE" id="PS50106"/>
    </source>
</evidence>
<dbReference type="InterPro" id="IPR014721">
    <property type="entry name" value="Ribsml_uS5_D2-typ_fold_subgr"/>
</dbReference>
<dbReference type="Pfam" id="PF13180">
    <property type="entry name" value="PDZ_2"/>
    <property type="match status" value="1"/>
</dbReference>
<dbReference type="InterPro" id="IPR020568">
    <property type="entry name" value="Ribosomal_Su5_D2-typ_SF"/>
</dbReference>
<evidence type="ECO:0000313" key="3">
    <source>
        <dbReference type="EMBL" id="CAB4623206.1"/>
    </source>
</evidence>
<dbReference type="SUPFAM" id="SSF54211">
    <property type="entry name" value="Ribosomal protein S5 domain 2-like"/>
    <property type="match status" value="1"/>
</dbReference>
<dbReference type="PROSITE" id="PS51786">
    <property type="entry name" value="LON_PROTEOLYTIC"/>
    <property type="match status" value="1"/>
</dbReference>
<dbReference type="EMBL" id="CAEZVJ010000015">
    <property type="protein sequence ID" value="CAB4623206.1"/>
    <property type="molecule type" value="Genomic_DNA"/>
</dbReference>
<feature type="domain" description="Lon proteolytic" evidence="2">
    <location>
        <begin position="243"/>
        <end position="341"/>
    </location>
</feature>
<dbReference type="PRINTS" id="PR00830">
    <property type="entry name" value="ENDOLAPTASE"/>
</dbReference>
<dbReference type="Pfam" id="PF05362">
    <property type="entry name" value="Lon_C"/>
    <property type="match status" value="1"/>
</dbReference>
<reference evidence="3" key="1">
    <citation type="submission" date="2020-05" db="EMBL/GenBank/DDBJ databases">
        <authorList>
            <person name="Chiriac C."/>
            <person name="Salcher M."/>
            <person name="Ghai R."/>
            <person name="Kavagutti S V."/>
        </authorList>
    </citation>
    <scope>NUCLEOTIDE SEQUENCE</scope>
</reference>
<dbReference type="EMBL" id="CAFBLO010000008">
    <property type="protein sequence ID" value="CAB4859695.1"/>
    <property type="molecule type" value="Genomic_DNA"/>
</dbReference>
<protein>
    <submittedName>
        <fullName evidence="3">Unannotated protein</fullName>
    </submittedName>
</protein>
<dbReference type="InterPro" id="IPR008269">
    <property type="entry name" value="Lon_proteolytic"/>
</dbReference>
<dbReference type="AlphaFoldDB" id="A0A6J6IC27"/>
<dbReference type="GO" id="GO:0030163">
    <property type="term" value="P:protein catabolic process"/>
    <property type="evidence" value="ECO:0007669"/>
    <property type="project" value="InterPro"/>
</dbReference>
<dbReference type="PROSITE" id="PS50106">
    <property type="entry name" value="PDZ"/>
    <property type="match status" value="1"/>
</dbReference>
<evidence type="ECO:0000259" key="2">
    <source>
        <dbReference type="PROSITE" id="PS51786"/>
    </source>
</evidence>
<evidence type="ECO:0000313" key="4">
    <source>
        <dbReference type="EMBL" id="CAB4859695.1"/>
    </source>
</evidence>